<feature type="domain" description="Ketoreductase" evidence="4">
    <location>
        <begin position="7"/>
        <end position="189"/>
    </location>
</feature>
<accession>A0A4S3J3C5</accession>
<reference evidence="5 8" key="2">
    <citation type="submission" date="2019-08" db="EMBL/GenBank/DDBJ databases">
        <title>The genome sequence of a newly discovered highly antifungal drug resistant Aspergillus species, Aspergillus tanneri NIH 1004.</title>
        <authorList>
            <person name="Mounaud S."/>
            <person name="Singh I."/>
            <person name="Joardar V."/>
            <person name="Pakala S."/>
            <person name="Pakala S."/>
            <person name="Venepally P."/>
            <person name="Chung J.K."/>
            <person name="Losada L."/>
            <person name="Nierman W.C."/>
        </authorList>
    </citation>
    <scope>NUCLEOTIDE SEQUENCE [LARGE SCALE GENOMIC DNA]</scope>
    <source>
        <strain evidence="5 8">NIH1004</strain>
    </source>
</reference>
<protein>
    <recommendedName>
        <fullName evidence="4">Ketoreductase domain-containing protein</fullName>
    </recommendedName>
</protein>
<dbReference type="Proteomes" id="UP000324241">
    <property type="component" value="Unassembled WGS sequence"/>
</dbReference>
<dbReference type="InterPro" id="IPR057326">
    <property type="entry name" value="KR_dom"/>
</dbReference>
<dbReference type="PROSITE" id="PS00061">
    <property type="entry name" value="ADH_SHORT"/>
    <property type="match status" value="1"/>
</dbReference>
<gene>
    <name evidence="5" type="ORF">ATNIH1004_006591</name>
    <name evidence="6" type="ORF">EYZ11_013332</name>
</gene>
<dbReference type="Proteomes" id="UP000308092">
    <property type="component" value="Unassembled WGS sequence"/>
</dbReference>
<comment type="similarity">
    <text evidence="1">Belongs to the short-chain dehydrogenases/reductases (SDR) family.</text>
</comment>
<dbReference type="Pfam" id="PF13561">
    <property type="entry name" value="adh_short_C2"/>
    <property type="match status" value="1"/>
</dbReference>
<dbReference type="GO" id="GO:0044550">
    <property type="term" value="P:secondary metabolite biosynthetic process"/>
    <property type="evidence" value="ECO:0007669"/>
    <property type="project" value="UniProtKB-ARBA"/>
</dbReference>
<dbReference type="PANTHER" id="PTHR42760">
    <property type="entry name" value="SHORT-CHAIN DEHYDROGENASES/REDUCTASES FAMILY MEMBER"/>
    <property type="match status" value="1"/>
</dbReference>
<dbReference type="RefSeq" id="XP_033427250.1">
    <property type="nucleotide sequence ID" value="XM_033571218.1"/>
</dbReference>
<keyword evidence="2" id="KW-0521">NADP</keyword>
<dbReference type="PRINTS" id="PR00081">
    <property type="entry name" value="GDHRDH"/>
</dbReference>
<dbReference type="Gene3D" id="3.40.50.720">
    <property type="entry name" value="NAD(P)-binding Rossmann-like Domain"/>
    <property type="match status" value="1"/>
</dbReference>
<dbReference type="PRINTS" id="PR00080">
    <property type="entry name" value="SDRFAMILY"/>
</dbReference>
<dbReference type="VEuPathDB" id="FungiDB:EYZ11_013332"/>
<evidence type="ECO:0000256" key="3">
    <source>
        <dbReference type="ARBA" id="ARBA00023002"/>
    </source>
</evidence>
<dbReference type="AlphaFoldDB" id="A0A4S3J3C5"/>
<dbReference type="SUPFAM" id="SSF51735">
    <property type="entry name" value="NAD(P)-binding Rossmann-fold domains"/>
    <property type="match status" value="1"/>
</dbReference>
<dbReference type="CDD" id="cd05233">
    <property type="entry name" value="SDR_c"/>
    <property type="match status" value="1"/>
</dbReference>
<reference evidence="6 7" key="1">
    <citation type="submission" date="2019-03" db="EMBL/GenBank/DDBJ databases">
        <title>The genome sequence of a newly discovered highly antifungal drug resistant Aspergillus species, Aspergillus tanneri NIH 1004.</title>
        <authorList>
            <person name="Mounaud S."/>
            <person name="Singh I."/>
            <person name="Joardar V."/>
            <person name="Pakala S."/>
            <person name="Pakala S."/>
            <person name="Venepally P."/>
            <person name="Hoover J."/>
            <person name="Nierman W."/>
            <person name="Chung J."/>
            <person name="Losada L."/>
        </authorList>
    </citation>
    <scope>NUCLEOTIDE SEQUENCE [LARGE SCALE GENOMIC DNA]</scope>
    <source>
        <strain evidence="6 7">NIH1004</strain>
    </source>
</reference>
<dbReference type="GO" id="GO:0016616">
    <property type="term" value="F:oxidoreductase activity, acting on the CH-OH group of donors, NAD or NADP as acceptor"/>
    <property type="evidence" value="ECO:0007669"/>
    <property type="project" value="UniProtKB-ARBA"/>
</dbReference>
<organism evidence="6 7">
    <name type="scientific">Aspergillus tanneri</name>
    <dbReference type="NCBI Taxonomy" id="1220188"/>
    <lineage>
        <taxon>Eukaryota</taxon>
        <taxon>Fungi</taxon>
        <taxon>Dikarya</taxon>
        <taxon>Ascomycota</taxon>
        <taxon>Pezizomycotina</taxon>
        <taxon>Eurotiomycetes</taxon>
        <taxon>Eurotiomycetidae</taxon>
        <taxon>Eurotiales</taxon>
        <taxon>Aspergillaceae</taxon>
        <taxon>Aspergillus</taxon>
        <taxon>Aspergillus subgen. Circumdati</taxon>
    </lineage>
</organism>
<sequence>MAAYSGKKAIIIGGSHGIGLSTARLLVDQGAQVLVTGRSPDPIRNAQEQLGDRGRVVSCDITSSEAIAQLVPTTEEYFGADTPIDLVFINAGYAALERFDAVTDASFQKTMDTNVFGAFFVTQKLAPMVRDGGAIVFTTSVANQVGIPGMALYSAAKAAVHSLVQTLAAELSSRRVRVNAVSPGFVQTPTMGVANVSEADRSAFEKEGVTSTPLGRIGKPEEIARAVAFLGFEATFTTGSQIVLDGGLTSLQVHN</sequence>
<dbReference type="PANTHER" id="PTHR42760:SF115">
    <property type="entry name" value="3-OXOACYL-[ACYL-CARRIER-PROTEIN] REDUCTASE FABG"/>
    <property type="match status" value="1"/>
</dbReference>
<dbReference type="InterPro" id="IPR036291">
    <property type="entry name" value="NAD(P)-bd_dom_sf"/>
</dbReference>
<keyword evidence="7" id="KW-1185">Reference proteome</keyword>
<evidence type="ECO:0000256" key="1">
    <source>
        <dbReference type="ARBA" id="ARBA00006484"/>
    </source>
</evidence>
<dbReference type="FunFam" id="3.40.50.720:FF:000084">
    <property type="entry name" value="Short-chain dehydrogenase reductase"/>
    <property type="match status" value="1"/>
</dbReference>
<evidence type="ECO:0000259" key="4">
    <source>
        <dbReference type="SMART" id="SM00822"/>
    </source>
</evidence>
<evidence type="ECO:0000313" key="7">
    <source>
        <dbReference type="Proteomes" id="UP000308092"/>
    </source>
</evidence>
<dbReference type="InterPro" id="IPR002347">
    <property type="entry name" value="SDR_fam"/>
</dbReference>
<keyword evidence="3" id="KW-0560">Oxidoreductase</keyword>
<dbReference type="InterPro" id="IPR020904">
    <property type="entry name" value="Sc_DH/Rdtase_CS"/>
</dbReference>
<comment type="caution">
    <text evidence="6">The sequence shown here is derived from an EMBL/GenBank/DDBJ whole genome shotgun (WGS) entry which is preliminary data.</text>
</comment>
<evidence type="ECO:0000256" key="2">
    <source>
        <dbReference type="ARBA" id="ARBA00022857"/>
    </source>
</evidence>
<dbReference type="STRING" id="1220188.A0A4S3J3C5"/>
<name>A0A4S3J3C5_9EURO</name>
<dbReference type="SMART" id="SM00822">
    <property type="entry name" value="PKS_KR"/>
    <property type="match status" value="1"/>
</dbReference>
<dbReference type="OrthoDB" id="47007at2759"/>
<evidence type="ECO:0000313" key="5">
    <source>
        <dbReference type="EMBL" id="KAA8647889.1"/>
    </source>
</evidence>
<evidence type="ECO:0000313" key="8">
    <source>
        <dbReference type="Proteomes" id="UP000324241"/>
    </source>
</evidence>
<dbReference type="EMBL" id="QUQM01000004">
    <property type="protein sequence ID" value="KAA8647889.1"/>
    <property type="molecule type" value="Genomic_DNA"/>
</dbReference>
<dbReference type="GeneID" id="54329293"/>
<evidence type="ECO:0000313" key="6">
    <source>
        <dbReference type="EMBL" id="THC87221.1"/>
    </source>
</evidence>
<proteinExistence type="inferred from homology"/>
<dbReference type="EMBL" id="SOSA01001373">
    <property type="protein sequence ID" value="THC87221.1"/>
    <property type="molecule type" value="Genomic_DNA"/>
</dbReference>